<reference evidence="2 3" key="1">
    <citation type="submission" date="2017-11" db="EMBL/GenBank/DDBJ databases">
        <authorList>
            <person name="Kracher B."/>
        </authorList>
    </citation>
    <scope>NUCLEOTIDE SEQUENCE [LARGE SCALE GENOMIC DNA]</scope>
    <source>
        <strain evidence="2 3">RACE1</strain>
    </source>
</reference>
<dbReference type="VEuPathDB" id="FungiDB:BLGHR1_11282"/>
<sequence length="169" mass="19472">MKLSSYLATFAISALASAHYLQLSKQSSIDDEGVKANDYPWFGNNKLVTCPTSRRMTFIDVTNINITPLVPVLNQWVEVEATVYMQTPLSGFHMRVLDSKTRRDLIEPIDVMKSLRKIGVDTPLYYDSHTFRFKFKPVVPGYSGKEVDLLFYIPHLFELFCVRTPLMRR</sequence>
<name>A0A383UMF6_BLUHO</name>
<evidence type="ECO:0000313" key="3">
    <source>
        <dbReference type="Proteomes" id="UP000275772"/>
    </source>
</evidence>
<feature type="chain" id="PRO_5016756163" evidence="1">
    <location>
        <begin position="19"/>
        <end position="169"/>
    </location>
</feature>
<gene>
    <name evidence="2" type="ORF">BLGHR1_11282</name>
</gene>
<evidence type="ECO:0000256" key="1">
    <source>
        <dbReference type="SAM" id="SignalP"/>
    </source>
</evidence>
<proteinExistence type="predicted"/>
<dbReference type="EMBL" id="UNSH01000011">
    <property type="protein sequence ID" value="SZF00540.1"/>
    <property type="molecule type" value="Genomic_DNA"/>
</dbReference>
<protein>
    <submittedName>
        <fullName evidence="2">Uncharacterized protein</fullName>
    </submittedName>
</protein>
<evidence type="ECO:0000313" key="2">
    <source>
        <dbReference type="EMBL" id="SZF00540.1"/>
    </source>
</evidence>
<dbReference type="Proteomes" id="UP000275772">
    <property type="component" value="Unassembled WGS sequence"/>
</dbReference>
<accession>A0A383UMF6</accession>
<keyword evidence="1" id="KW-0732">Signal</keyword>
<dbReference type="AlphaFoldDB" id="A0A383UMF6"/>
<feature type="signal peptide" evidence="1">
    <location>
        <begin position="1"/>
        <end position="18"/>
    </location>
</feature>
<organism evidence="2 3">
    <name type="scientific">Blumeria hordei</name>
    <name type="common">Barley powdery mildew</name>
    <name type="synonym">Blumeria graminis f. sp. hordei</name>
    <dbReference type="NCBI Taxonomy" id="2867405"/>
    <lineage>
        <taxon>Eukaryota</taxon>
        <taxon>Fungi</taxon>
        <taxon>Dikarya</taxon>
        <taxon>Ascomycota</taxon>
        <taxon>Pezizomycotina</taxon>
        <taxon>Leotiomycetes</taxon>
        <taxon>Erysiphales</taxon>
        <taxon>Erysiphaceae</taxon>
        <taxon>Blumeria</taxon>
    </lineage>
</organism>